<evidence type="ECO:0000256" key="1">
    <source>
        <dbReference type="SAM" id="Phobius"/>
    </source>
</evidence>
<keyword evidence="1" id="KW-1133">Transmembrane helix</keyword>
<organism evidence="2 3">
    <name type="scientific">Choiromyces venosus 120613-1</name>
    <dbReference type="NCBI Taxonomy" id="1336337"/>
    <lineage>
        <taxon>Eukaryota</taxon>
        <taxon>Fungi</taxon>
        <taxon>Dikarya</taxon>
        <taxon>Ascomycota</taxon>
        <taxon>Pezizomycotina</taxon>
        <taxon>Pezizomycetes</taxon>
        <taxon>Pezizales</taxon>
        <taxon>Tuberaceae</taxon>
        <taxon>Choiromyces</taxon>
    </lineage>
</organism>
<keyword evidence="1" id="KW-0812">Transmembrane</keyword>
<feature type="transmembrane region" description="Helical" evidence="1">
    <location>
        <begin position="89"/>
        <end position="111"/>
    </location>
</feature>
<accession>A0A3N4JL94</accession>
<name>A0A3N4JL94_9PEZI</name>
<protein>
    <submittedName>
        <fullName evidence="2">Uncharacterized protein</fullName>
    </submittedName>
</protein>
<dbReference type="Proteomes" id="UP000276215">
    <property type="component" value="Unassembled WGS sequence"/>
</dbReference>
<sequence length="120" mass="13666">MHCPSHSNIFSSAFPFPTPKHSFLFLDTTLPSPQSSPLSSPSCSLNSFLQLFSDDRGHTRLFLASALLNQKFFLTIFRHACLYRFNHKLLSSIALAFTSRISFYIFIWRWIPLGTTSTTS</sequence>
<evidence type="ECO:0000313" key="2">
    <source>
        <dbReference type="EMBL" id="RPA97521.1"/>
    </source>
</evidence>
<proteinExistence type="predicted"/>
<gene>
    <name evidence="2" type="ORF">L873DRAFT_1567692</name>
</gene>
<feature type="non-terminal residue" evidence="2">
    <location>
        <position position="120"/>
    </location>
</feature>
<keyword evidence="1" id="KW-0472">Membrane</keyword>
<evidence type="ECO:0000313" key="3">
    <source>
        <dbReference type="Proteomes" id="UP000276215"/>
    </source>
</evidence>
<dbReference type="EMBL" id="ML120403">
    <property type="protein sequence ID" value="RPA97521.1"/>
    <property type="molecule type" value="Genomic_DNA"/>
</dbReference>
<dbReference type="OrthoDB" id="5406140at2759"/>
<dbReference type="AlphaFoldDB" id="A0A3N4JL94"/>
<keyword evidence="3" id="KW-1185">Reference proteome</keyword>
<reference evidence="2 3" key="1">
    <citation type="journal article" date="2018" name="Nat. Ecol. Evol.">
        <title>Pezizomycetes genomes reveal the molecular basis of ectomycorrhizal truffle lifestyle.</title>
        <authorList>
            <person name="Murat C."/>
            <person name="Payen T."/>
            <person name="Noel B."/>
            <person name="Kuo A."/>
            <person name="Morin E."/>
            <person name="Chen J."/>
            <person name="Kohler A."/>
            <person name="Krizsan K."/>
            <person name="Balestrini R."/>
            <person name="Da Silva C."/>
            <person name="Montanini B."/>
            <person name="Hainaut M."/>
            <person name="Levati E."/>
            <person name="Barry K.W."/>
            <person name="Belfiori B."/>
            <person name="Cichocki N."/>
            <person name="Clum A."/>
            <person name="Dockter R.B."/>
            <person name="Fauchery L."/>
            <person name="Guy J."/>
            <person name="Iotti M."/>
            <person name="Le Tacon F."/>
            <person name="Lindquist E.A."/>
            <person name="Lipzen A."/>
            <person name="Malagnac F."/>
            <person name="Mello A."/>
            <person name="Molinier V."/>
            <person name="Miyauchi S."/>
            <person name="Poulain J."/>
            <person name="Riccioni C."/>
            <person name="Rubini A."/>
            <person name="Sitrit Y."/>
            <person name="Splivallo R."/>
            <person name="Traeger S."/>
            <person name="Wang M."/>
            <person name="Zifcakova L."/>
            <person name="Wipf D."/>
            <person name="Zambonelli A."/>
            <person name="Paolocci F."/>
            <person name="Nowrousian M."/>
            <person name="Ottonello S."/>
            <person name="Baldrian P."/>
            <person name="Spatafora J.W."/>
            <person name="Henrissat B."/>
            <person name="Nagy L.G."/>
            <person name="Aury J.M."/>
            <person name="Wincker P."/>
            <person name="Grigoriev I.V."/>
            <person name="Bonfante P."/>
            <person name="Martin F.M."/>
        </authorList>
    </citation>
    <scope>NUCLEOTIDE SEQUENCE [LARGE SCALE GENOMIC DNA]</scope>
    <source>
        <strain evidence="2 3">120613-1</strain>
    </source>
</reference>